<organism evidence="10 11">
    <name type="scientific">Bionectria ochroleuca</name>
    <name type="common">Gliocladium roseum</name>
    <dbReference type="NCBI Taxonomy" id="29856"/>
    <lineage>
        <taxon>Eukaryota</taxon>
        <taxon>Fungi</taxon>
        <taxon>Dikarya</taxon>
        <taxon>Ascomycota</taxon>
        <taxon>Pezizomycotina</taxon>
        <taxon>Sordariomycetes</taxon>
        <taxon>Hypocreomycetidae</taxon>
        <taxon>Hypocreales</taxon>
        <taxon>Bionectriaceae</taxon>
        <taxon>Clonostachys</taxon>
    </lineage>
</organism>
<sequence>MPELKRGFLQELLPKPIPKLAKQSRFWTGESGHMRESGVVVVNKWKHFISLLLICRLNGSERDSRPGKQGVYDLMYGDKETFWIGFLLAGDESFAFYRGDAAIMGESRCAL</sequence>
<comment type="subcellular location">
    <subcellularLocation>
        <location evidence="1">Membrane</location>
        <topology evidence="1">Single-pass type II membrane protein</topology>
    </subcellularLocation>
</comment>
<proteinExistence type="inferred from homology"/>
<dbReference type="GO" id="GO:0005794">
    <property type="term" value="C:Golgi apparatus"/>
    <property type="evidence" value="ECO:0007669"/>
    <property type="project" value="TreeGrafter"/>
</dbReference>
<evidence type="ECO:0000256" key="9">
    <source>
        <dbReference type="ARBA" id="ARBA00023180"/>
    </source>
</evidence>
<accession>A0A8H7N065</accession>
<dbReference type="PANTHER" id="PTHR31392:SF1">
    <property type="entry name" value="ALPHA-1,3-MANNOSYLTRANSFERASE MNN1-RELATED"/>
    <property type="match status" value="1"/>
</dbReference>
<evidence type="ECO:0000256" key="2">
    <source>
        <dbReference type="ARBA" id="ARBA00009105"/>
    </source>
</evidence>
<evidence type="ECO:0000256" key="1">
    <source>
        <dbReference type="ARBA" id="ARBA00004606"/>
    </source>
</evidence>
<dbReference type="EMBL" id="JADCTT010000023">
    <property type="protein sequence ID" value="KAF9742188.1"/>
    <property type="molecule type" value="Genomic_DNA"/>
</dbReference>
<dbReference type="Proteomes" id="UP000616885">
    <property type="component" value="Unassembled WGS sequence"/>
</dbReference>
<protein>
    <submittedName>
        <fullName evidence="10">Uncharacterized protein</fullName>
    </submittedName>
</protein>
<dbReference type="GO" id="GO:0016020">
    <property type="term" value="C:membrane"/>
    <property type="evidence" value="ECO:0007669"/>
    <property type="project" value="UniProtKB-SubCell"/>
</dbReference>
<dbReference type="Pfam" id="PF11051">
    <property type="entry name" value="Mannosyl_trans3"/>
    <property type="match status" value="1"/>
</dbReference>
<evidence type="ECO:0000256" key="8">
    <source>
        <dbReference type="ARBA" id="ARBA00023136"/>
    </source>
</evidence>
<evidence type="ECO:0000313" key="11">
    <source>
        <dbReference type="Proteomes" id="UP000616885"/>
    </source>
</evidence>
<dbReference type="PANTHER" id="PTHR31392">
    <property type="entry name" value="ALPHA-1,3-MANNOSYLTRANSFERASE MNN1-RELATED"/>
    <property type="match status" value="1"/>
</dbReference>
<reference evidence="10" key="1">
    <citation type="submission" date="2020-10" db="EMBL/GenBank/DDBJ databases">
        <title>High-Quality Genome Resource of Clonostachys rosea strain S41 by Oxford Nanopore Long-Read Sequencing.</title>
        <authorList>
            <person name="Wang H."/>
        </authorList>
    </citation>
    <scope>NUCLEOTIDE SEQUENCE</scope>
    <source>
        <strain evidence="10">S41</strain>
    </source>
</reference>
<comment type="caution">
    <text evidence="10">The sequence shown here is derived from an EMBL/GenBank/DDBJ whole genome shotgun (WGS) entry which is preliminary data.</text>
</comment>
<keyword evidence="4" id="KW-0808">Transferase</keyword>
<dbReference type="GO" id="GO:0000033">
    <property type="term" value="F:alpha-1,3-mannosyltransferase activity"/>
    <property type="evidence" value="ECO:0007669"/>
    <property type="project" value="TreeGrafter"/>
</dbReference>
<dbReference type="AlphaFoldDB" id="A0A8H7N065"/>
<evidence type="ECO:0000256" key="7">
    <source>
        <dbReference type="ARBA" id="ARBA00022989"/>
    </source>
</evidence>
<evidence type="ECO:0000256" key="3">
    <source>
        <dbReference type="ARBA" id="ARBA00022676"/>
    </source>
</evidence>
<comment type="similarity">
    <text evidence="2">Belongs to the MNN1/MNT family.</text>
</comment>
<dbReference type="InterPro" id="IPR022751">
    <property type="entry name" value="Alpha_mannosyltransferase"/>
</dbReference>
<evidence type="ECO:0000256" key="4">
    <source>
        <dbReference type="ARBA" id="ARBA00022679"/>
    </source>
</evidence>
<dbReference type="GO" id="GO:0006493">
    <property type="term" value="P:protein O-linked glycosylation"/>
    <property type="evidence" value="ECO:0007669"/>
    <property type="project" value="TreeGrafter"/>
</dbReference>
<keyword evidence="3" id="KW-0328">Glycosyltransferase</keyword>
<keyword evidence="9" id="KW-0325">Glycoprotein</keyword>
<keyword evidence="8" id="KW-0472">Membrane</keyword>
<keyword evidence="7" id="KW-1133">Transmembrane helix</keyword>
<evidence type="ECO:0000256" key="6">
    <source>
        <dbReference type="ARBA" id="ARBA00022968"/>
    </source>
</evidence>
<keyword evidence="6" id="KW-0735">Signal-anchor</keyword>
<gene>
    <name evidence="10" type="ORF">IM811_009696</name>
</gene>
<keyword evidence="5" id="KW-0812">Transmembrane</keyword>
<evidence type="ECO:0000256" key="5">
    <source>
        <dbReference type="ARBA" id="ARBA00022692"/>
    </source>
</evidence>
<evidence type="ECO:0000313" key="10">
    <source>
        <dbReference type="EMBL" id="KAF9742188.1"/>
    </source>
</evidence>
<name>A0A8H7N065_BIOOC</name>